<evidence type="ECO:0000313" key="2">
    <source>
        <dbReference type="Proteomes" id="UP000032142"/>
    </source>
</evidence>
<dbReference type="EMBL" id="JRRC01007164">
    <property type="protein sequence ID" value="KHF97449.1"/>
    <property type="molecule type" value="Genomic_DNA"/>
</dbReference>
<gene>
    <name evidence="1" type="ORF">F383_16523</name>
</gene>
<proteinExistence type="predicted"/>
<comment type="caution">
    <text evidence="1">The sequence shown here is derived from an EMBL/GenBank/DDBJ whole genome shotgun (WGS) entry which is preliminary data.</text>
</comment>
<dbReference type="AlphaFoldDB" id="A0A0B0M9P4"/>
<name>A0A0B0M9P4_GOSAR</name>
<reference evidence="2" key="1">
    <citation type="submission" date="2014-09" db="EMBL/GenBank/DDBJ databases">
        <authorList>
            <person name="Mudge J."/>
            <person name="Ramaraj T."/>
            <person name="Lindquist I.E."/>
            <person name="Bharti A.K."/>
            <person name="Sundararajan A."/>
            <person name="Cameron C.T."/>
            <person name="Woodward J.E."/>
            <person name="May G.D."/>
            <person name="Brubaker C."/>
            <person name="Broadhvest J."/>
            <person name="Wilkins T.A."/>
        </authorList>
    </citation>
    <scope>NUCLEOTIDE SEQUENCE</scope>
    <source>
        <strain evidence="2">cv. AKA8401</strain>
    </source>
</reference>
<protein>
    <submittedName>
        <fullName evidence="1">Uncharacterized protein</fullName>
    </submittedName>
</protein>
<sequence>MPILYPRRGLTWDITSMPYPKYVLHEISYQRHIPDMVLHDNT</sequence>
<organism evidence="1 2">
    <name type="scientific">Gossypium arboreum</name>
    <name type="common">Tree cotton</name>
    <name type="synonym">Gossypium nanking</name>
    <dbReference type="NCBI Taxonomy" id="29729"/>
    <lineage>
        <taxon>Eukaryota</taxon>
        <taxon>Viridiplantae</taxon>
        <taxon>Streptophyta</taxon>
        <taxon>Embryophyta</taxon>
        <taxon>Tracheophyta</taxon>
        <taxon>Spermatophyta</taxon>
        <taxon>Magnoliopsida</taxon>
        <taxon>eudicotyledons</taxon>
        <taxon>Gunneridae</taxon>
        <taxon>Pentapetalae</taxon>
        <taxon>rosids</taxon>
        <taxon>malvids</taxon>
        <taxon>Malvales</taxon>
        <taxon>Malvaceae</taxon>
        <taxon>Malvoideae</taxon>
        <taxon>Gossypium</taxon>
    </lineage>
</organism>
<accession>A0A0B0M9P4</accession>
<evidence type="ECO:0000313" key="1">
    <source>
        <dbReference type="EMBL" id="KHF97449.1"/>
    </source>
</evidence>
<keyword evidence="2" id="KW-1185">Reference proteome</keyword>
<dbReference type="Proteomes" id="UP000032142">
    <property type="component" value="Unassembled WGS sequence"/>
</dbReference>